<dbReference type="InterPro" id="IPR011989">
    <property type="entry name" value="ARM-like"/>
</dbReference>
<reference evidence="9 10" key="1">
    <citation type="submission" date="2020-04" db="EMBL/GenBank/DDBJ databases">
        <title>Perkinsus olseni comparative genomics.</title>
        <authorList>
            <person name="Bogema D.R."/>
        </authorList>
    </citation>
    <scope>NUCLEOTIDE SEQUENCE [LARGE SCALE GENOMIC DNA]</scope>
    <source>
        <strain evidence="9">00978-12</strain>
    </source>
</reference>
<evidence type="ECO:0000256" key="3">
    <source>
        <dbReference type="ARBA" id="ARBA00022776"/>
    </source>
</evidence>
<dbReference type="InterPro" id="IPR016024">
    <property type="entry name" value="ARM-type_fold"/>
</dbReference>
<feature type="compositionally biased region" description="Basic and acidic residues" evidence="7">
    <location>
        <begin position="240"/>
        <end position="250"/>
    </location>
</feature>
<dbReference type="PANTHER" id="PTHR14222:SF1">
    <property type="entry name" value="CONDENSIN-2 COMPLEX SUBUNIT D3"/>
    <property type="match status" value="1"/>
</dbReference>
<dbReference type="GO" id="GO:0000779">
    <property type="term" value="C:condensed chromosome, centromeric region"/>
    <property type="evidence" value="ECO:0007669"/>
    <property type="project" value="TreeGrafter"/>
</dbReference>
<evidence type="ECO:0000256" key="5">
    <source>
        <dbReference type="ARBA" id="ARBA00023242"/>
    </source>
</evidence>
<dbReference type="PANTHER" id="PTHR14222">
    <property type="entry name" value="CONDENSIN"/>
    <property type="match status" value="1"/>
</dbReference>
<evidence type="ECO:0000313" key="9">
    <source>
        <dbReference type="EMBL" id="KAF4696098.1"/>
    </source>
</evidence>
<dbReference type="GO" id="GO:0005634">
    <property type="term" value="C:nucleus"/>
    <property type="evidence" value="ECO:0007669"/>
    <property type="project" value="UniProtKB-SubCell"/>
</dbReference>
<dbReference type="Proteomes" id="UP000541610">
    <property type="component" value="Unassembled WGS sequence"/>
</dbReference>
<feature type="region of interest" description="Disordered" evidence="7">
    <location>
        <begin position="1277"/>
        <end position="1305"/>
    </location>
</feature>
<dbReference type="GO" id="GO:0010032">
    <property type="term" value="P:meiotic chromosome condensation"/>
    <property type="evidence" value="ECO:0007669"/>
    <property type="project" value="TreeGrafter"/>
</dbReference>
<feature type="compositionally biased region" description="Acidic residues" evidence="7">
    <location>
        <begin position="150"/>
        <end position="161"/>
    </location>
</feature>
<feature type="compositionally biased region" description="Basic residues" evidence="7">
    <location>
        <begin position="1277"/>
        <end position="1286"/>
    </location>
</feature>
<evidence type="ECO:0000256" key="2">
    <source>
        <dbReference type="ARBA" id="ARBA00022618"/>
    </source>
</evidence>
<dbReference type="Pfam" id="PF12717">
    <property type="entry name" value="Cnd1"/>
    <property type="match status" value="1"/>
</dbReference>
<dbReference type="Gene3D" id="1.25.10.10">
    <property type="entry name" value="Leucine-rich Repeat Variant"/>
    <property type="match status" value="1"/>
</dbReference>
<evidence type="ECO:0000256" key="1">
    <source>
        <dbReference type="ARBA" id="ARBA00004123"/>
    </source>
</evidence>
<dbReference type="SUPFAM" id="SSF48371">
    <property type="entry name" value="ARM repeat"/>
    <property type="match status" value="1"/>
</dbReference>
<sequence>MDSDSDCDMVSAVSEMSSDSEQEDGALSKVMQMLEKYNFKDNPEAVGVITETIVGVIRDHESDAELILKCTEILSDMASPEHGPPHWRCALVFRALLPVILMDNYAKEKTVAAPTASMRTAKDIILQWVIGFVREHPVLLCRRLVEKDVDDVGGDDDEDDTPSGAAKKRERGTRETVTGNGGNADVAMQRAAEVTREGVVPQSDDESSDSDGDEEGSERARRGHRRPEGASPQDDDSEDEGNRGGKREVMMDPVMGLIQRICTLCPEKKDWRESAAVTIVTLLESFAEQVVELELDEGTLTSRFASFVELLLTTNRAGFRAFAIDVVGVLVMRAEKAHLEKETAKLLLQGVLGCVLDPVSSVRSKAILGVGSLLKALVLGGGNDMADEDRDWLSGVARKIPEIVVRAASDEKTGVRTVCTKVIDMLIDVLEELNDLVGDETPFVLPLDETLPILGLDSAVSVRKAAIATTDKILQMLSDAEQSVSDIATDTVKESILQPLKSALRRSSGLDPLSACLLRTISSHHNWVEYAQRGIKLLMRREQSTKTACKPFVSALEKVIEETTNEEDPHLVQALWMLLEEFASLQGDVIDPSLVARAVKTYFSEDQCSGSLSPTLFSFADSNWPSTPAELSSVETPWSVYDPYVASSEVEGGIGSVGGTPQASFGHLCLLKAVLFVMKQVAALVDGDSATAIGELLLEAIKKFKIPLTVALPVMELVKCLCDTHRTTKQALKGWQKDLVSQMETCVYQGAIFKPDRPLTMPEVETKRLAAALGYLGDLVLVCEESGKKNVSCFSKPESTYTNIHVLATDSVFSDIMSGNPKQHFRIPVPVRAQAIICLGKICLKNEKQAKNLADVFALLLRHFEPVVVRNNAFVVLYDLCVQYTGLVDPRLPMMTRALNVSYVIKIRFYRHQAMMVISSLMAEDYVKFRGQTVYRYLTVLADENEEIRSFVESFFTRILIPRQHGLFADVFVKTICALNCWKGHPLYANAAHNNREFSLQELTVKRERIYRFMMEHLDESAKFKVVNEIMTRLLTRFLDEDGAARPLPLPQTEEESGGRVLTDVFCLLSCRELRLHMKSVGGGRDIAEQQRAMGSDENEDPNLQECCIDIVDFLAGERRDAAEKSKKYMQETMIPTLLQLRNLMQSETSPFVYHINNCLREVLRRRSLAEAFVCRWTTGLMAPCITTPPSVGLLRDFKDEIATFCNGDDQLAVELLYDLNIEGHNGENGNQRCRGPAPLRLFDIADGHGDQMGITVGLDASSGVAPAGMTDFQRRMMSRARKKAKSYGGRENPPVLASPEATRK</sequence>
<keyword evidence="2" id="KW-0132">Cell division</keyword>
<dbReference type="InterPro" id="IPR032682">
    <property type="entry name" value="Cnd1_C"/>
</dbReference>
<accession>A0A7J6PIV9</accession>
<feature type="compositionally biased region" description="Acidic residues" evidence="7">
    <location>
        <begin position="203"/>
        <end position="216"/>
    </location>
</feature>
<dbReference type="GO" id="GO:0000796">
    <property type="term" value="C:condensin complex"/>
    <property type="evidence" value="ECO:0007669"/>
    <property type="project" value="TreeGrafter"/>
</dbReference>
<name>A0A7J6PIV9_PEROL</name>
<keyword evidence="3" id="KW-0498">Mitosis</keyword>
<evidence type="ECO:0000259" key="8">
    <source>
        <dbReference type="Pfam" id="PF12717"/>
    </source>
</evidence>
<evidence type="ECO:0000256" key="4">
    <source>
        <dbReference type="ARBA" id="ARBA00023067"/>
    </source>
</evidence>
<comment type="subcellular location">
    <subcellularLocation>
        <location evidence="1">Nucleus</location>
    </subcellularLocation>
</comment>
<dbReference type="GO" id="GO:0007076">
    <property type="term" value="P:mitotic chromosome condensation"/>
    <property type="evidence" value="ECO:0007669"/>
    <property type="project" value="InterPro"/>
</dbReference>
<protein>
    <recommendedName>
        <fullName evidence="8">Condensin complex subunit 1 C-terminal domain-containing protein</fullName>
    </recommendedName>
</protein>
<dbReference type="InterPro" id="IPR026971">
    <property type="entry name" value="CND1/NCAPD3"/>
</dbReference>
<keyword evidence="6" id="KW-0131">Cell cycle</keyword>
<feature type="region of interest" description="Disordered" evidence="7">
    <location>
        <begin position="1"/>
        <end position="25"/>
    </location>
</feature>
<comment type="caution">
    <text evidence="9">The sequence shown here is derived from an EMBL/GenBank/DDBJ whole genome shotgun (WGS) entry which is preliminary data.</text>
</comment>
<proteinExistence type="predicted"/>
<dbReference type="GO" id="GO:0051301">
    <property type="term" value="P:cell division"/>
    <property type="evidence" value="ECO:0007669"/>
    <property type="project" value="UniProtKB-KW"/>
</dbReference>
<keyword evidence="5" id="KW-0539">Nucleus</keyword>
<gene>
    <name evidence="9" type="ORF">FOZ60_002327</name>
</gene>
<dbReference type="OrthoDB" id="439263at2759"/>
<dbReference type="GO" id="GO:0042393">
    <property type="term" value="F:histone binding"/>
    <property type="evidence" value="ECO:0007669"/>
    <property type="project" value="TreeGrafter"/>
</dbReference>
<organism evidence="9 10">
    <name type="scientific">Perkinsus olseni</name>
    <name type="common">Perkinsus atlanticus</name>
    <dbReference type="NCBI Taxonomy" id="32597"/>
    <lineage>
        <taxon>Eukaryota</taxon>
        <taxon>Sar</taxon>
        <taxon>Alveolata</taxon>
        <taxon>Perkinsozoa</taxon>
        <taxon>Perkinsea</taxon>
        <taxon>Perkinsida</taxon>
        <taxon>Perkinsidae</taxon>
        <taxon>Perkinsus</taxon>
    </lineage>
</organism>
<evidence type="ECO:0000256" key="7">
    <source>
        <dbReference type="SAM" id="MobiDB-lite"/>
    </source>
</evidence>
<keyword evidence="4" id="KW-0226">DNA condensation</keyword>
<feature type="domain" description="Condensin complex subunit 1 C-terminal" evidence="8">
    <location>
        <begin position="868"/>
        <end position="1035"/>
    </location>
</feature>
<evidence type="ECO:0000313" key="10">
    <source>
        <dbReference type="Proteomes" id="UP000541610"/>
    </source>
</evidence>
<dbReference type="EMBL" id="JABANP010000014">
    <property type="protein sequence ID" value="KAF4696098.1"/>
    <property type="molecule type" value="Genomic_DNA"/>
</dbReference>
<feature type="region of interest" description="Disordered" evidence="7">
    <location>
        <begin position="150"/>
        <end position="250"/>
    </location>
</feature>
<evidence type="ECO:0000256" key="6">
    <source>
        <dbReference type="ARBA" id="ARBA00023306"/>
    </source>
</evidence>